<protein>
    <submittedName>
        <fullName evidence="5">Helix-turn-helix transcriptional regulator</fullName>
    </submittedName>
</protein>
<name>A0ABW4RDI4_9RHOB</name>
<dbReference type="SMART" id="SM00342">
    <property type="entry name" value="HTH_ARAC"/>
    <property type="match status" value="1"/>
</dbReference>
<dbReference type="InterPro" id="IPR009057">
    <property type="entry name" value="Homeodomain-like_sf"/>
</dbReference>
<dbReference type="Gene3D" id="1.10.10.60">
    <property type="entry name" value="Homeodomain-like"/>
    <property type="match status" value="1"/>
</dbReference>
<dbReference type="RefSeq" id="WP_379145508.1">
    <property type="nucleotide sequence ID" value="NZ_JBHUEN010000053.1"/>
</dbReference>
<comment type="caution">
    <text evidence="5">The sequence shown here is derived from an EMBL/GenBank/DDBJ whole genome shotgun (WGS) entry which is preliminary data.</text>
</comment>
<dbReference type="PANTHER" id="PTHR47894:SF4">
    <property type="entry name" value="HTH-TYPE TRANSCRIPTIONAL REGULATOR GADX"/>
    <property type="match status" value="1"/>
</dbReference>
<keyword evidence="3" id="KW-0804">Transcription</keyword>
<accession>A0ABW4RDI4</accession>
<evidence type="ECO:0000256" key="1">
    <source>
        <dbReference type="ARBA" id="ARBA00023015"/>
    </source>
</evidence>
<dbReference type="EMBL" id="JBHUEN010000053">
    <property type="protein sequence ID" value="MFD1883845.1"/>
    <property type="molecule type" value="Genomic_DNA"/>
</dbReference>
<reference evidence="6" key="1">
    <citation type="journal article" date="2019" name="Int. J. Syst. Evol. Microbiol.">
        <title>The Global Catalogue of Microorganisms (GCM) 10K type strain sequencing project: providing services to taxonomists for standard genome sequencing and annotation.</title>
        <authorList>
            <consortium name="The Broad Institute Genomics Platform"/>
            <consortium name="The Broad Institute Genome Sequencing Center for Infectious Disease"/>
            <person name="Wu L."/>
            <person name="Ma J."/>
        </authorList>
    </citation>
    <scope>NUCLEOTIDE SEQUENCE [LARGE SCALE GENOMIC DNA]</scope>
    <source>
        <strain evidence="6">CCUG 56029</strain>
    </source>
</reference>
<dbReference type="InterPro" id="IPR018060">
    <property type="entry name" value="HTH_AraC"/>
</dbReference>
<proteinExistence type="predicted"/>
<feature type="domain" description="HTH araC/xylS-type" evidence="4">
    <location>
        <begin position="193"/>
        <end position="289"/>
    </location>
</feature>
<evidence type="ECO:0000256" key="3">
    <source>
        <dbReference type="ARBA" id="ARBA00023163"/>
    </source>
</evidence>
<dbReference type="PROSITE" id="PS00041">
    <property type="entry name" value="HTH_ARAC_FAMILY_1"/>
    <property type="match status" value="1"/>
</dbReference>
<organism evidence="5 6">
    <name type="scientific">Paracoccus pacificus</name>
    <dbReference type="NCBI Taxonomy" id="1463598"/>
    <lineage>
        <taxon>Bacteria</taxon>
        <taxon>Pseudomonadati</taxon>
        <taxon>Pseudomonadota</taxon>
        <taxon>Alphaproteobacteria</taxon>
        <taxon>Rhodobacterales</taxon>
        <taxon>Paracoccaceae</taxon>
        <taxon>Paracoccus</taxon>
    </lineage>
</organism>
<evidence type="ECO:0000313" key="5">
    <source>
        <dbReference type="EMBL" id="MFD1883845.1"/>
    </source>
</evidence>
<evidence type="ECO:0000313" key="6">
    <source>
        <dbReference type="Proteomes" id="UP001597213"/>
    </source>
</evidence>
<dbReference type="Pfam" id="PF12833">
    <property type="entry name" value="HTH_18"/>
    <property type="match status" value="1"/>
</dbReference>
<dbReference type="SUPFAM" id="SSF46689">
    <property type="entry name" value="Homeodomain-like"/>
    <property type="match status" value="1"/>
</dbReference>
<dbReference type="InterPro" id="IPR018062">
    <property type="entry name" value="HTH_AraC-typ_CS"/>
</dbReference>
<evidence type="ECO:0000256" key="2">
    <source>
        <dbReference type="ARBA" id="ARBA00023125"/>
    </source>
</evidence>
<keyword evidence="2" id="KW-0238">DNA-binding</keyword>
<dbReference type="PANTHER" id="PTHR47894">
    <property type="entry name" value="HTH-TYPE TRANSCRIPTIONAL REGULATOR GADX"/>
    <property type="match status" value="1"/>
</dbReference>
<gene>
    <name evidence="5" type="ORF">ACFSCT_19205</name>
</gene>
<sequence>MAPKYLSSEPLASELLNGLAQFRSVGSAGNLPHGENLFSYCALAEERLIAVDLPHPIIGVVICGAKEIWRGTNACLLPAGSLFVLPARTAMDILNLPDPANGHYQSIILEVREVPEILSVAHPAVVDGRRGAGDAAMRVGLTRQLVDAVAHAASAIADDAARAGVRRARMTELLALLRGDPAARPLFDLSVAGRVKALIGGDLAHGWKAPDVARAIGVSESTLRRRLAEEGITFSALLRRERLSAAKQMIDRRAPVQSAAIAVGYASRTHFARRFRAAFGANPSEGRPYDLP</sequence>
<dbReference type="Proteomes" id="UP001597213">
    <property type="component" value="Unassembled WGS sequence"/>
</dbReference>
<dbReference type="PROSITE" id="PS01124">
    <property type="entry name" value="HTH_ARAC_FAMILY_2"/>
    <property type="match status" value="1"/>
</dbReference>
<keyword evidence="1" id="KW-0805">Transcription regulation</keyword>
<evidence type="ECO:0000259" key="4">
    <source>
        <dbReference type="PROSITE" id="PS01124"/>
    </source>
</evidence>
<keyword evidence="6" id="KW-1185">Reference proteome</keyword>